<evidence type="ECO:0000256" key="6">
    <source>
        <dbReference type="PIRSR" id="PIRSR000337-1"/>
    </source>
</evidence>
<dbReference type="InterPro" id="IPR051260">
    <property type="entry name" value="Diverse_substr_monoxygenases"/>
</dbReference>
<dbReference type="Gene3D" id="3.20.20.30">
    <property type="entry name" value="Luciferase-like domain"/>
    <property type="match status" value="1"/>
</dbReference>
<keyword evidence="3" id="KW-0560">Oxidoreductase</keyword>
<sequence>MKRMALGWFVNFMPPAWRTPWAGTDVADWADGRFYVEVARALERARLDFVVLEDSSVVPQNHGGSARTEFMVTTKAPKNDPLPLAGAIAAATTHLGIVTTMSTSLYPPAHLARLQASLDVLSRGRAGWNVVTSFEEQAAQNVGLDTLWEHDQRYDRADEFVDLTQRLWRSTRDGTPVEHAGRFFTATGRFDAPRPPQGSPVLCQAGGSPRGLDFAARHAEVVVAVPQGVEAMARYRRDLRERRERAGLDPDACRVLFMVTPVVGETDAEARARHERMWAPTDWNLLRKLVFASNTAEIDFARFDLDEPVPADATTNGAQSLLEQLKVRTRGSSLRAAFAQDGLAESLPLVGTPETVADRMQEAMDVVGGDGFLFFHGGGGLLSRRYLTDVLDGIVPELQRRGLAQREYAPGTFRDKLATA</sequence>
<evidence type="ECO:0000313" key="9">
    <source>
        <dbReference type="Proteomes" id="UP000238083"/>
    </source>
</evidence>
<dbReference type="Pfam" id="PF00296">
    <property type="entry name" value="Bac_luciferase"/>
    <property type="match status" value="1"/>
</dbReference>
<dbReference type="GO" id="GO:0004497">
    <property type="term" value="F:monooxygenase activity"/>
    <property type="evidence" value="ECO:0007669"/>
    <property type="project" value="UniProtKB-KW"/>
</dbReference>
<keyword evidence="1 6" id="KW-0285">Flavoprotein</keyword>
<protein>
    <submittedName>
        <fullName evidence="8">FMN-dependent oxidoreductase (Nitrilotriacetate monooxygenase family)</fullName>
    </submittedName>
</protein>
<evidence type="ECO:0000256" key="1">
    <source>
        <dbReference type="ARBA" id="ARBA00022630"/>
    </source>
</evidence>
<evidence type="ECO:0000259" key="7">
    <source>
        <dbReference type="Pfam" id="PF00296"/>
    </source>
</evidence>
<feature type="binding site" evidence="6">
    <location>
        <position position="150"/>
    </location>
    <ligand>
        <name>FMN</name>
        <dbReference type="ChEBI" id="CHEBI:58210"/>
    </ligand>
</feature>
<dbReference type="InterPro" id="IPR011251">
    <property type="entry name" value="Luciferase-like_dom"/>
</dbReference>
<comment type="similarity">
    <text evidence="5">Belongs to the NtaA/SnaA/DszA monooxygenase family.</text>
</comment>
<comment type="caution">
    <text evidence="8">The sequence shown here is derived from an EMBL/GenBank/DDBJ whole genome shotgun (WGS) entry which is preliminary data.</text>
</comment>
<dbReference type="PIRSF" id="PIRSF000337">
    <property type="entry name" value="NTA_MOA"/>
    <property type="match status" value="1"/>
</dbReference>
<evidence type="ECO:0000256" key="3">
    <source>
        <dbReference type="ARBA" id="ARBA00023002"/>
    </source>
</evidence>
<dbReference type="SUPFAM" id="SSF51679">
    <property type="entry name" value="Bacterial luciferase-like"/>
    <property type="match status" value="1"/>
</dbReference>
<evidence type="ECO:0000256" key="2">
    <source>
        <dbReference type="ARBA" id="ARBA00022643"/>
    </source>
</evidence>
<keyword evidence="4 8" id="KW-0503">Monooxygenase</keyword>
<dbReference type="InterPro" id="IPR016215">
    <property type="entry name" value="NTA_MOA"/>
</dbReference>
<dbReference type="EMBL" id="PVZF01000015">
    <property type="protein sequence ID" value="PRY10804.1"/>
    <property type="molecule type" value="Genomic_DNA"/>
</dbReference>
<dbReference type="Proteomes" id="UP000238083">
    <property type="component" value="Unassembled WGS sequence"/>
</dbReference>
<evidence type="ECO:0000256" key="4">
    <source>
        <dbReference type="ARBA" id="ARBA00023033"/>
    </source>
</evidence>
<evidence type="ECO:0000313" key="8">
    <source>
        <dbReference type="EMBL" id="PRY10804.1"/>
    </source>
</evidence>
<feature type="binding site" evidence="6">
    <location>
        <position position="208"/>
    </location>
    <ligand>
        <name>FMN</name>
        <dbReference type="ChEBI" id="CHEBI:58210"/>
    </ligand>
</feature>
<proteinExistence type="inferred from homology"/>
<dbReference type="PANTHER" id="PTHR30011:SF16">
    <property type="entry name" value="C2H2 FINGER DOMAIN TRANSCRIPTION FACTOR (EUROFUNG)-RELATED"/>
    <property type="match status" value="1"/>
</dbReference>
<organism evidence="8 9">
    <name type="scientific">Kineococcus rhizosphaerae</name>
    <dbReference type="NCBI Taxonomy" id="559628"/>
    <lineage>
        <taxon>Bacteria</taxon>
        <taxon>Bacillati</taxon>
        <taxon>Actinomycetota</taxon>
        <taxon>Actinomycetes</taxon>
        <taxon>Kineosporiales</taxon>
        <taxon>Kineosporiaceae</taxon>
        <taxon>Kineococcus</taxon>
    </lineage>
</organism>
<dbReference type="GO" id="GO:0016705">
    <property type="term" value="F:oxidoreductase activity, acting on paired donors, with incorporation or reduction of molecular oxygen"/>
    <property type="evidence" value="ECO:0007669"/>
    <property type="project" value="InterPro"/>
</dbReference>
<gene>
    <name evidence="8" type="ORF">CLV37_11568</name>
</gene>
<keyword evidence="9" id="KW-1185">Reference proteome</keyword>
<dbReference type="AlphaFoldDB" id="A0A2T0QXX4"/>
<reference evidence="8 9" key="1">
    <citation type="submission" date="2018-03" db="EMBL/GenBank/DDBJ databases">
        <title>Genomic Encyclopedia of Archaeal and Bacterial Type Strains, Phase II (KMG-II): from individual species to whole genera.</title>
        <authorList>
            <person name="Goeker M."/>
        </authorList>
    </citation>
    <scope>NUCLEOTIDE SEQUENCE [LARGE SCALE GENOMIC DNA]</scope>
    <source>
        <strain evidence="8 9">DSM 19711</strain>
    </source>
</reference>
<feature type="domain" description="Luciferase-like" evidence="7">
    <location>
        <begin position="8"/>
        <end position="363"/>
    </location>
</feature>
<feature type="binding site" evidence="6">
    <location>
        <position position="154"/>
    </location>
    <ligand>
        <name>FMN</name>
        <dbReference type="ChEBI" id="CHEBI:58210"/>
    </ligand>
</feature>
<feature type="binding site" evidence="6">
    <location>
        <position position="54"/>
    </location>
    <ligand>
        <name>FMN</name>
        <dbReference type="ChEBI" id="CHEBI:58210"/>
    </ligand>
</feature>
<feature type="binding site" evidence="6">
    <location>
        <position position="100"/>
    </location>
    <ligand>
        <name>FMN</name>
        <dbReference type="ChEBI" id="CHEBI:58210"/>
    </ligand>
</feature>
<dbReference type="InterPro" id="IPR036661">
    <property type="entry name" value="Luciferase-like_sf"/>
</dbReference>
<keyword evidence="2 6" id="KW-0288">FMN</keyword>
<evidence type="ECO:0000256" key="5">
    <source>
        <dbReference type="ARBA" id="ARBA00033748"/>
    </source>
</evidence>
<name>A0A2T0QXX4_9ACTN</name>
<accession>A0A2T0QXX4</accession>
<dbReference type="PANTHER" id="PTHR30011">
    <property type="entry name" value="ALKANESULFONATE MONOOXYGENASE-RELATED"/>
    <property type="match status" value="1"/>
</dbReference>
<dbReference type="NCBIfam" id="TIGR03860">
    <property type="entry name" value="FMN_nitrolo"/>
    <property type="match status" value="1"/>
</dbReference>